<evidence type="ECO:0000259" key="1">
    <source>
        <dbReference type="PROSITE" id="PS51820"/>
    </source>
</evidence>
<comment type="caution">
    <text evidence="2">The sequence shown here is derived from an EMBL/GenBank/DDBJ whole genome shotgun (WGS) entry which is preliminary data.</text>
</comment>
<name>A0A9W9SQG9_9EURO</name>
<feature type="domain" description="PA14" evidence="1">
    <location>
        <begin position="111"/>
        <end position="269"/>
    </location>
</feature>
<dbReference type="PROSITE" id="PS51820">
    <property type="entry name" value="PA14"/>
    <property type="match status" value="1"/>
</dbReference>
<proteinExistence type="predicted"/>
<dbReference type="Proteomes" id="UP001147782">
    <property type="component" value="Unassembled WGS sequence"/>
</dbReference>
<reference evidence="2" key="1">
    <citation type="submission" date="2022-11" db="EMBL/GenBank/DDBJ databases">
        <authorList>
            <person name="Petersen C."/>
        </authorList>
    </citation>
    <scope>NUCLEOTIDE SEQUENCE</scope>
    <source>
        <strain evidence="2">IBT 29864</strain>
    </source>
</reference>
<reference evidence="2" key="2">
    <citation type="journal article" date="2023" name="IMA Fungus">
        <title>Comparative genomic study of the Penicillium genus elucidates a diverse pangenome and 15 lateral gene transfer events.</title>
        <authorList>
            <person name="Petersen C."/>
            <person name="Sorensen T."/>
            <person name="Nielsen M.R."/>
            <person name="Sondergaard T.E."/>
            <person name="Sorensen J.L."/>
            <person name="Fitzpatrick D.A."/>
            <person name="Frisvad J.C."/>
            <person name="Nielsen K.L."/>
        </authorList>
    </citation>
    <scope>NUCLEOTIDE SEQUENCE</scope>
    <source>
        <strain evidence="2">IBT 29864</strain>
    </source>
</reference>
<accession>A0A9W9SQG9</accession>
<dbReference type="Pfam" id="PF10528">
    <property type="entry name" value="GLEYA"/>
    <property type="match status" value="1"/>
</dbReference>
<keyword evidence="3" id="KW-1185">Reference proteome</keyword>
<dbReference type="GeneID" id="81436125"/>
<evidence type="ECO:0000313" key="2">
    <source>
        <dbReference type="EMBL" id="KAJ5381589.1"/>
    </source>
</evidence>
<dbReference type="AlphaFoldDB" id="A0A9W9SQG9"/>
<evidence type="ECO:0000313" key="3">
    <source>
        <dbReference type="Proteomes" id="UP001147782"/>
    </source>
</evidence>
<dbReference type="InterPro" id="IPR037524">
    <property type="entry name" value="PA14/GLEYA"/>
</dbReference>
<dbReference type="OrthoDB" id="4388755at2759"/>
<dbReference type="Gene3D" id="2.60.120.1560">
    <property type="match status" value="1"/>
</dbReference>
<protein>
    <recommendedName>
        <fullName evidence="1">PA14 domain-containing protein</fullName>
    </recommendedName>
</protein>
<dbReference type="InterPro" id="IPR018871">
    <property type="entry name" value="GLEYA_adhesin_domain"/>
</dbReference>
<gene>
    <name evidence="2" type="ORF">N7496_004017</name>
</gene>
<organism evidence="2 3">
    <name type="scientific">Penicillium cataractarum</name>
    <dbReference type="NCBI Taxonomy" id="2100454"/>
    <lineage>
        <taxon>Eukaryota</taxon>
        <taxon>Fungi</taxon>
        <taxon>Dikarya</taxon>
        <taxon>Ascomycota</taxon>
        <taxon>Pezizomycotina</taxon>
        <taxon>Eurotiomycetes</taxon>
        <taxon>Eurotiomycetidae</taxon>
        <taxon>Eurotiales</taxon>
        <taxon>Aspergillaceae</taxon>
        <taxon>Penicillium</taxon>
    </lineage>
</organism>
<dbReference type="SUPFAM" id="SSF56988">
    <property type="entry name" value="Anthrax protective antigen"/>
    <property type="match status" value="1"/>
</dbReference>
<dbReference type="EMBL" id="JAPZBS010000002">
    <property type="protein sequence ID" value="KAJ5381589.1"/>
    <property type="molecule type" value="Genomic_DNA"/>
</dbReference>
<sequence>MRYTWGLIAGVVASQDSDAVDVTRIETCVKWCVANNLGVSDCIVPAVKYQGLCFECGPAKTNPFEQLCSGKCVNTATDAGNCGGCGNTCASGTCCGASCSSNAGLQWAHYQNLYPRTQSYWPNFDPTGVKSLTGDYNSTTTSVGLYAYNPSAQISIYGSQQTFPATEFILNHRGYLYAQQNGTYTISTTADYDIMIVWLGPLAYSGWTRSNANLESAFPTVQTVTYTSSLVQGQYYPLRLMFANAGGAGIENITITDPSGAVILGASTTANPSVIQYSCDGTTAPRYPLFGQET</sequence>
<dbReference type="RefSeq" id="XP_056559160.1">
    <property type="nucleotide sequence ID" value="XM_056696948.1"/>
</dbReference>